<dbReference type="FunCoup" id="E8QZ08">
    <property type="interactions" value="98"/>
</dbReference>
<dbReference type="InterPro" id="IPR036390">
    <property type="entry name" value="WH_DNA-bd_sf"/>
</dbReference>
<accession>E8QZ08</accession>
<dbReference type="AlphaFoldDB" id="E8QZ08"/>
<evidence type="ECO:0000256" key="2">
    <source>
        <dbReference type="ARBA" id="ARBA00023125"/>
    </source>
</evidence>
<evidence type="ECO:0000313" key="6">
    <source>
        <dbReference type="Proteomes" id="UP000008631"/>
    </source>
</evidence>
<dbReference type="CDD" id="cd00090">
    <property type="entry name" value="HTH_ARSR"/>
    <property type="match status" value="1"/>
</dbReference>
<dbReference type="KEGG" id="ipa:Isop_2579"/>
<keyword evidence="3" id="KW-0804">Transcription</keyword>
<dbReference type="HOGENOM" id="CLU_1956647_0_0_0"/>
<keyword evidence="1" id="KW-0805">Transcription regulation</keyword>
<evidence type="ECO:0000256" key="1">
    <source>
        <dbReference type="ARBA" id="ARBA00023015"/>
    </source>
</evidence>
<dbReference type="PANTHER" id="PTHR33154">
    <property type="entry name" value="TRANSCRIPTIONAL REGULATOR, ARSR FAMILY"/>
    <property type="match status" value="1"/>
</dbReference>
<dbReference type="InterPro" id="IPR036388">
    <property type="entry name" value="WH-like_DNA-bd_sf"/>
</dbReference>
<evidence type="ECO:0000313" key="5">
    <source>
        <dbReference type="EMBL" id="ADV63150.1"/>
    </source>
</evidence>
<reference evidence="5 6" key="2">
    <citation type="journal article" date="2011" name="Stand. Genomic Sci.">
        <title>Complete genome sequence of Isosphaera pallida type strain (IS1B).</title>
        <authorList>
            <consortium name="US DOE Joint Genome Institute (JGI-PGF)"/>
            <person name="Goker M."/>
            <person name="Cleland D."/>
            <person name="Saunders E."/>
            <person name="Lapidus A."/>
            <person name="Nolan M."/>
            <person name="Lucas S."/>
            <person name="Hammon N."/>
            <person name="Deshpande S."/>
            <person name="Cheng J.F."/>
            <person name="Tapia R."/>
            <person name="Han C."/>
            <person name="Goodwin L."/>
            <person name="Pitluck S."/>
            <person name="Liolios K."/>
            <person name="Pagani I."/>
            <person name="Ivanova N."/>
            <person name="Mavromatis K."/>
            <person name="Pati A."/>
            <person name="Chen A."/>
            <person name="Palaniappan K."/>
            <person name="Land M."/>
            <person name="Hauser L."/>
            <person name="Chang Y.J."/>
            <person name="Jeffries C.D."/>
            <person name="Detter J.C."/>
            <person name="Beck B."/>
            <person name="Woyke T."/>
            <person name="Bristow J."/>
            <person name="Eisen J.A."/>
            <person name="Markowitz V."/>
            <person name="Hugenholtz P."/>
            <person name="Kyrpides N.C."/>
            <person name="Klenk H.P."/>
        </authorList>
    </citation>
    <scope>NUCLEOTIDE SEQUENCE [LARGE SCALE GENOMIC DNA]</scope>
    <source>
        <strain evidence="6">ATCC 43644 / DSM 9630 / IS1B</strain>
    </source>
</reference>
<feature type="domain" description="HTH arsR-type" evidence="4">
    <location>
        <begin position="21"/>
        <end position="116"/>
    </location>
</feature>
<dbReference type="NCBIfam" id="NF033788">
    <property type="entry name" value="HTH_metalloreg"/>
    <property type="match status" value="1"/>
</dbReference>
<dbReference type="Proteomes" id="UP000008631">
    <property type="component" value="Chromosome"/>
</dbReference>
<protein>
    <submittedName>
        <fullName evidence="5">Transcriptional regulator, ArsR family</fullName>
    </submittedName>
</protein>
<sequence length="128" mass="13712">MAKWAELMEAAPVSEVGACEGESARVLELARMAKALGHPMRVRILRYLAGRDSCMCGDLVEVLPVAQSTVSQHLKILKEAGLIQGTIDLPRVCYCVNPKALATLRDLVDWAATIPPRGSDADVEPAGS</sequence>
<dbReference type="PROSITE" id="PS50987">
    <property type="entry name" value="HTH_ARSR_2"/>
    <property type="match status" value="1"/>
</dbReference>
<dbReference type="InterPro" id="IPR051081">
    <property type="entry name" value="HTH_MetalResp_TranReg"/>
</dbReference>
<dbReference type="InterPro" id="IPR011991">
    <property type="entry name" value="ArsR-like_HTH"/>
</dbReference>
<dbReference type="eggNOG" id="COG0640">
    <property type="taxonomic scope" value="Bacteria"/>
</dbReference>
<dbReference type="EMBL" id="CP002353">
    <property type="protein sequence ID" value="ADV63150.1"/>
    <property type="molecule type" value="Genomic_DNA"/>
</dbReference>
<dbReference type="PRINTS" id="PR00778">
    <property type="entry name" value="HTHARSR"/>
</dbReference>
<reference key="1">
    <citation type="submission" date="2010-11" db="EMBL/GenBank/DDBJ databases">
        <title>The complete sequence of chromosome of Isophaera pallida ATCC 43644.</title>
        <authorList>
            <consortium name="US DOE Joint Genome Institute (JGI-PGF)"/>
            <person name="Lucas S."/>
            <person name="Copeland A."/>
            <person name="Lapidus A."/>
            <person name="Bruce D."/>
            <person name="Goodwin L."/>
            <person name="Pitluck S."/>
            <person name="Kyrpides N."/>
            <person name="Mavromatis K."/>
            <person name="Pagani I."/>
            <person name="Ivanova N."/>
            <person name="Saunders E."/>
            <person name="Brettin T."/>
            <person name="Detter J.C."/>
            <person name="Han C."/>
            <person name="Tapia R."/>
            <person name="Land M."/>
            <person name="Hauser L."/>
            <person name="Markowitz V."/>
            <person name="Cheng J.-F."/>
            <person name="Hugenholtz P."/>
            <person name="Woyke T."/>
            <person name="Wu D."/>
            <person name="Eisen J.A."/>
        </authorList>
    </citation>
    <scope>NUCLEOTIDE SEQUENCE</scope>
    <source>
        <strain>ATCC 43644</strain>
    </source>
</reference>
<name>E8QZ08_ISOPI</name>
<evidence type="ECO:0000256" key="3">
    <source>
        <dbReference type="ARBA" id="ARBA00023163"/>
    </source>
</evidence>
<dbReference type="GO" id="GO:0003677">
    <property type="term" value="F:DNA binding"/>
    <property type="evidence" value="ECO:0007669"/>
    <property type="project" value="UniProtKB-KW"/>
</dbReference>
<dbReference type="GO" id="GO:0003700">
    <property type="term" value="F:DNA-binding transcription factor activity"/>
    <property type="evidence" value="ECO:0007669"/>
    <property type="project" value="InterPro"/>
</dbReference>
<proteinExistence type="predicted"/>
<dbReference type="SUPFAM" id="SSF46785">
    <property type="entry name" value="Winged helix' DNA-binding domain"/>
    <property type="match status" value="1"/>
</dbReference>
<organism evidence="5 6">
    <name type="scientific">Isosphaera pallida (strain ATCC 43644 / DSM 9630 / IS1B)</name>
    <dbReference type="NCBI Taxonomy" id="575540"/>
    <lineage>
        <taxon>Bacteria</taxon>
        <taxon>Pseudomonadati</taxon>
        <taxon>Planctomycetota</taxon>
        <taxon>Planctomycetia</taxon>
        <taxon>Isosphaerales</taxon>
        <taxon>Isosphaeraceae</taxon>
        <taxon>Isosphaera</taxon>
    </lineage>
</organism>
<dbReference type="Pfam" id="PF12840">
    <property type="entry name" value="HTH_20"/>
    <property type="match status" value="1"/>
</dbReference>
<dbReference type="STRING" id="575540.Isop_2579"/>
<keyword evidence="2" id="KW-0238">DNA-binding</keyword>
<keyword evidence="6" id="KW-1185">Reference proteome</keyword>
<dbReference type="OrthoDB" id="9802016at2"/>
<gene>
    <name evidence="5" type="ordered locus">Isop_2579</name>
</gene>
<dbReference type="PANTHER" id="PTHR33154:SF15">
    <property type="entry name" value="REGULATORY PROTEIN ARSR"/>
    <property type="match status" value="1"/>
</dbReference>
<dbReference type="SMART" id="SM00418">
    <property type="entry name" value="HTH_ARSR"/>
    <property type="match status" value="1"/>
</dbReference>
<evidence type="ECO:0000259" key="4">
    <source>
        <dbReference type="PROSITE" id="PS50987"/>
    </source>
</evidence>
<dbReference type="RefSeq" id="WP_013565438.1">
    <property type="nucleotide sequence ID" value="NC_014962.1"/>
</dbReference>
<dbReference type="Gene3D" id="1.10.10.10">
    <property type="entry name" value="Winged helix-like DNA-binding domain superfamily/Winged helix DNA-binding domain"/>
    <property type="match status" value="1"/>
</dbReference>
<dbReference type="InParanoid" id="E8QZ08"/>
<dbReference type="InterPro" id="IPR001845">
    <property type="entry name" value="HTH_ArsR_DNA-bd_dom"/>
</dbReference>